<accession>A0AAD7ZAE8</accession>
<feature type="domain" description="Calponin-homology (CH)" evidence="5">
    <location>
        <begin position="21"/>
        <end position="124"/>
    </location>
</feature>
<dbReference type="InterPro" id="IPR017868">
    <property type="entry name" value="Filamin/ABP280_repeat-like"/>
</dbReference>
<dbReference type="SMART" id="SM00557">
    <property type="entry name" value="IG_FLMN"/>
    <property type="match status" value="4"/>
</dbReference>
<keyword evidence="2" id="KW-0677">Repeat</keyword>
<evidence type="ECO:0000313" key="7">
    <source>
        <dbReference type="Proteomes" id="UP001233999"/>
    </source>
</evidence>
<dbReference type="GO" id="GO:0030036">
    <property type="term" value="P:actin cytoskeleton organization"/>
    <property type="evidence" value="ECO:0007669"/>
    <property type="project" value="InterPro"/>
</dbReference>
<dbReference type="FunFam" id="1.10.418.10:FF:000008">
    <property type="entry name" value="Filamin-B isoform C"/>
    <property type="match status" value="1"/>
</dbReference>
<dbReference type="InterPro" id="IPR036872">
    <property type="entry name" value="CH_dom_sf"/>
</dbReference>
<organism evidence="6 7">
    <name type="scientific">Diploptera punctata</name>
    <name type="common">Pacific beetle cockroach</name>
    <dbReference type="NCBI Taxonomy" id="6984"/>
    <lineage>
        <taxon>Eukaryota</taxon>
        <taxon>Metazoa</taxon>
        <taxon>Ecdysozoa</taxon>
        <taxon>Arthropoda</taxon>
        <taxon>Hexapoda</taxon>
        <taxon>Insecta</taxon>
        <taxon>Pterygota</taxon>
        <taxon>Neoptera</taxon>
        <taxon>Polyneoptera</taxon>
        <taxon>Dictyoptera</taxon>
        <taxon>Blattodea</taxon>
        <taxon>Blaberoidea</taxon>
        <taxon>Blaberidae</taxon>
        <taxon>Diplopterinae</taxon>
        <taxon>Diploptera</taxon>
    </lineage>
</organism>
<dbReference type="PANTHER" id="PTHR38537:SF8">
    <property type="entry name" value="FILAMIN-A"/>
    <property type="match status" value="1"/>
</dbReference>
<dbReference type="PANTHER" id="PTHR38537">
    <property type="entry name" value="JITTERBUG, ISOFORM N"/>
    <property type="match status" value="1"/>
</dbReference>
<feature type="repeat" description="Filamin" evidence="3">
    <location>
        <begin position="330"/>
        <end position="426"/>
    </location>
</feature>
<comment type="caution">
    <text evidence="6">The sequence shown here is derived from an EMBL/GenBank/DDBJ whole genome shotgun (WGS) entry which is preliminary data.</text>
</comment>
<dbReference type="SUPFAM" id="SSF47576">
    <property type="entry name" value="Calponin-homology domain, CH-domain"/>
    <property type="match status" value="1"/>
</dbReference>
<dbReference type="Pfam" id="PF00630">
    <property type="entry name" value="Filamin"/>
    <property type="match status" value="4"/>
</dbReference>
<dbReference type="Proteomes" id="UP001233999">
    <property type="component" value="Unassembled WGS sequence"/>
</dbReference>
<dbReference type="SUPFAM" id="SSF81296">
    <property type="entry name" value="E set domains"/>
    <property type="match status" value="4"/>
</dbReference>
<evidence type="ECO:0000259" key="5">
    <source>
        <dbReference type="PROSITE" id="PS50021"/>
    </source>
</evidence>
<reference evidence="6" key="2">
    <citation type="submission" date="2023-05" db="EMBL/GenBank/DDBJ databases">
        <authorList>
            <person name="Fouks B."/>
        </authorList>
    </citation>
    <scope>NUCLEOTIDE SEQUENCE</scope>
    <source>
        <strain evidence="6">Stay&amp;Tobe</strain>
        <tissue evidence="6">Testes</tissue>
    </source>
</reference>
<feature type="region of interest" description="Disordered" evidence="4">
    <location>
        <begin position="227"/>
        <end position="247"/>
    </location>
</feature>
<proteinExistence type="inferred from homology"/>
<dbReference type="SMART" id="SM00033">
    <property type="entry name" value="CH"/>
    <property type="match status" value="1"/>
</dbReference>
<dbReference type="InterPro" id="IPR001298">
    <property type="entry name" value="Filamin/ABP280_rpt"/>
</dbReference>
<reference evidence="6" key="1">
    <citation type="journal article" date="2023" name="IScience">
        <title>Live-bearing cockroach genome reveals convergent evolutionary mechanisms linked to viviparity in insects and beyond.</title>
        <authorList>
            <person name="Fouks B."/>
            <person name="Harrison M.C."/>
            <person name="Mikhailova A.A."/>
            <person name="Marchal E."/>
            <person name="English S."/>
            <person name="Carruthers M."/>
            <person name="Jennings E.C."/>
            <person name="Chiamaka E.L."/>
            <person name="Frigard R.A."/>
            <person name="Pippel M."/>
            <person name="Attardo G.M."/>
            <person name="Benoit J.B."/>
            <person name="Bornberg-Bauer E."/>
            <person name="Tobe S.S."/>
        </authorList>
    </citation>
    <scope>NUCLEOTIDE SEQUENCE</scope>
    <source>
        <strain evidence="6">Stay&amp;Tobe</strain>
    </source>
</reference>
<gene>
    <name evidence="6" type="ORF">L9F63_025532</name>
</gene>
<dbReference type="Pfam" id="PF00307">
    <property type="entry name" value="CH"/>
    <property type="match status" value="1"/>
</dbReference>
<dbReference type="InterPro" id="IPR044801">
    <property type="entry name" value="Filamin"/>
</dbReference>
<evidence type="ECO:0000313" key="6">
    <source>
        <dbReference type="EMBL" id="KAJ9576572.1"/>
    </source>
</evidence>
<dbReference type="Gene3D" id="1.10.418.10">
    <property type="entry name" value="Calponin-like domain"/>
    <property type="match status" value="1"/>
</dbReference>
<feature type="repeat" description="Filamin" evidence="3">
    <location>
        <begin position="231"/>
        <end position="329"/>
    </location>
</feature>
<dbReference type="InterPro" id="IPR001715">
    <property type="entry name" value="CH_dom"/>
</dbReference>
<evidence type="ECO:0000256" key="1">
    <source>
        <dbReference type="ARBA" id="ARBA00009238"/>
    </source>
</evidence>
<dbReference type="AlphaFoldDB" id="A0AAD7ZAE8"/>
<feature type="non-terminal residue" evidence="6">
    <location>
        <position position="1"/>
    </location>
</feature>
<feature type="repeat" description="Filamin" evidence="3">
    <location>
        <begin position="131"/>
        <end position="229"/>
    </location>
</feature>
<dbReference type="FunFam" id="2.60.40.10:FF:000001">
    <property type="entry name" value="Filamin-C isoform b"/>
    <property type="match status" value="3"/>
</dbReference>
<evidence type="ECO:0000256" key="4">
    <source>
        <dbReference type="SAM" id="MobiDB-lite"/>
    </source>
</evidence>
<sequence length="529" mass="57517">VLNILYVVQFISFCTAFDKRKKRIRLLLHWIQSKVPDLPITNFTSDWNDGKAVGALVDAVAPGLCPDWQDWNPKDSIQNATEAMGLADDWLNVRQLIKPEEMVNPNIDEMSMMTYLSQYPSAKLKSGAPLRPRTNPNRVRAYGPGIEPTGPVVGAPANFTVETFSAGKGKVDVSVENPKGQLEPVDVSFNKDRNLTYSVSYTPKLEGNHKVSVKFAGREIPKSPYTVSVEGHAGDPSKVTASGPGLQPDGVMISRPTYFDISTKDAGRGVPEVIILDPSGHKNTVPVKVRPISADVWRCEYVSPVIGLHSVNIFFAGQPIPNSPYGVRVAPVSDAKKVRASGRGLQPSGVRVGDVADFKIYTEGAGEGSPEVRVIGPGGVNEPVKTRKVDGTTYEAVYHPRKEGRHVVMVTFAGQEIPRSPFEVNVSPFKQTRIRAYGPGLAGGVVGYPALFTVETNGETGDLYCCFSIEGPSQAKIDCHDNGDGSADVRYYPTAPGEYAVHILCDNEDIPKSPYISQILPNTDYYPDK</sequence>
<evidence type="ECO:0000256" key="2">
    <source>
        <dbReference type="ARBA" id="ARBA00022737"/>
    </source>
</evidence>
<name>A0AAD7ZAE8_DIPPU</name>
<evidence type="ECO:0000256" key="3">
    <source>
        <dbReference type="PROSITE-ProRule" id="PRU00087"/>
    </source>
</evidence>
<dbReference type="InterPro" id="IPR013783">
    <property type="entry name" value="Ig-like_fold"/>
</dbReference>
<keyword evidence="7" id="KW-1185">Reference proteome</keyword>
<feature type="repeat" description="Filamin" evidence="3">
    <location>
        <begin position="426"/>
        <end position="519"/>
    </location>
</feature>
<dbReference type="PROSITE" id="PS50194">
    <property type="entry name" value="FILAMIN_REPEAT"/>
    <property type="match status" value="4"/>
</dbReference>
<dbReference type="GO" id="GO:0051015">
    <property type="term" value="F:actin filament binding"/>
    <property type="evidence" value="ECO:0007669"/>
    <property type="project" value="InterPro"/>
</dbReference>
<protein>
    <recommendedName>
        <fullName evidence="5">Calponin-homology (CH) domain-containing protein</fullName>
    </recommendedName>
</protein>
<dbReference type="InterPro" id="IPR014756">
    <property type="entry name" value="Ig_E-set"/>
</dbReference>
<dbReference type="EMBL" id="JASPKZ010009664">
    <property type="protein sequence ID" value="KAJ9576572.1"/>
    <property type="molecule type" value="Genomic_DNA"/>
</dbReference>
<feature type="non-terminal residue" evidence="6">
    <location>
        <position position="529"/>
    </location>
</feature>
<comment type="similarity">
    <text evidence="1">Belongs to the filamin family.</text>
</comment>
<dbReference type="PROSITE" id="PS50021">
    <property type="entry name" value="CH"/>
    <property type="match status" value="1"/>
</dbReference>
<dbReference type="Gene3D" id="2.60.40.10">
    <property type="entry name" value="Immunoglobulins"/>
    <property type="match status" value="4"/>
</dbReference>